<name>A0AAJ6BFI8_9BACT</name>
<evidence type="ECO:0000313" key="1">
    <source>
        <dbReference type="EMBL" id="WEK35705.1"/>
    </source>
</evidence>
<proteinExistence type="predicted"/>
<dbReference type="EMBL" id="CP119311">
    <property type="protein sequence ID" value="WEK35705.1"/>
    <property type="molecule type" value="Genomic_DNA"/>
</dbReference>
<dbReference type="Proteomes" id="UP001220610">
    <property type="component" value="Chromosome"/>
</dbReference>
<protein>
    <submittedName>
        <fullName evidence="1">Uncharacterized protein</fullName>
    </submittedName>
</protein>
<dbReference type="AlphaFoldDB" id="A0AAJ6BFI8"/>
<gene>
    <name evidence="1" type="ORF">P0Y53_24730</name>
</gene>
<reference evidence="1" key="1">
    <citation type="submission" date="2023-03" db="EMBL/GenBank/DDBJ databases">
        <title>Andean soil-derived lignocellulolytic bacterial consortium as a source of novel taxa and putative plastic-active enzymes.</title>
        <authorList>
            <person name="Diaz-Garcia L."/>
            <person name="Chuvochina M."/>
            <person name="Feuerriegel G."/>
            <person name="Bunk B."/>
            <person name="Sproer C."/>
            <person name="Streit W.R."/>
            <person name="Rodriguez L.M."/>
            <person name="Overmann J."/>
            <person name="Jimenez D.J."/>
        </authorList>
    </citation>
    <scope>NUCLEOTIDE SEQUENCE</scope>
    <source>
        <strain evidence="1">MAG 7</strain>
    </source>
</reference>
<evidence type="ECO:0000313" key="2">
    <source>
        <dbReference type="Proteomes" id="UP001220610"/>
    </source>
</evidence>
<accession>A0AAJ6BFI8</accession>
<organism evidence="1 2">
    <name type="scientific">Candidatus Pseudobacter hemicellulosilyticus</name>
    <dbReference type="NCBI Taxonomy" id="3121375"/>
    <lineage>
        <taxon>Bacteria</taxon>
        <taxon>Pseudomonadati</taxon>
        <taxon>Bacteroidota</taxon>
        <taxon>Chitinophagia</taxon>
        <taxon>Chitinophagales</taxon>
        <taxon>Chitinophagaceae</taxon>
        <taxon>Pseudobacter</taxon>
    </lineage>
</organism>
<sequence>MKQKKQIISPEYRDRILREALEEGKLARERGKKSKLNKKPFTLTSGGWYSLLDAVKTQDQADFFMKQLIENSK</sequence>